<proteinExistence type="inferred from homology"/>
<reference evidence="6 7" key="1">
    <citation type="submission" date="2018-01" db="EMBL/GenBank/DDBJ databases">
        <title>Saezia sanguinis gen. nov., sp. nov., in the order Burkholderiales isolated from human blood.</title>
        <authorList>
            <person name="Medina-Pascual M.J."/>
            <person name="Valdezate S."/>
            <person name="Monzon S."/>
            <person name="Cuesta I."/>
            <person name="Carrasco G."/>
            <person name="Villalon P."/>
            <person name="Saez-Nieto J.A."/>
        </authorList>
    </citation>
    <scope>NUCLEOTIDE SEQUENCE [LARGE SCALE GENOMIC DNA]</scope>
    <source>
        <strain evidence="6 7">CNM695-12</strain>
    </source>
</reference>
<dbReference type="PANTHER" id="PTHR43716:SF2">
    <property type="entry name" value="BLL6224 PROTEIN"/>
    <property type="match status" value="1"/>
</dbReference>
<dbReference type="InterPro" id="IPR051264">
    <property type="entry name" value="FAD-oxidored/transferase_4"/>
</dbReference>
<dbReference type="EMBL" id="PQSP01000001">
    <property type="protein sequence ID" value="RUS67694.1"/>
    <property type="molecule type" value="Genomic_DNA"/>
</dbReference>
<keyword evidence="3" id="KW-0285">Flavoprotein</keyword>
<dbReference type="Proteomes" id="UP000286947">
    <property type="component" value="Unassembled WGS sequence"/>
</dbReference>
<dbReference type="InterPro" id="IPR006094">
    <property type="entry name" value="Oxid_FAD_bind_N"/>
</dbReference>
<evidence type="ECO:0000256" key="2">
    <source>
        <dbReference type="ARBA" id="ARBA00008000"/>
    </source>
</evidence>
<dbReference type="RefSeq" id="WP_126977285.1">
    <property type="nucleotide sequence ID" value="NZ_PQSP01000001.1"/>
</dbReference>
<comment type="cofactor">
    <cofactor evidence="1">
        <name>FAD</name>
        <dbReference type="ChEBI" id="CHEBI:57692"/>
    </cofactor>
</comment>
<dbReference type="PANTHER" id="PTHR43716">
    <property type="entry name" value="D-2-HYDROXYGLUTARATE DEHYDROGENASE, MITOCHONDRIAL"/>
    <property type="match status" value="1"/>
</dbReference>
<gene>
    <name evidence="6" type="ORF">CUZ56_00170</name>
</gene>
<dbReference type="Gene3D" id="3.30.70.2740">
    <property type="match status" value="1"/>
</dbReference>
<dbReference type="Gene3D" id="1.10.45.10">
    <property type="entry name" value="Vanillyl-alcohol Oxidase, Chain A, domain 4"/>
    <property type="match status" value="1"/>
</dbReference>
<name>A0A433SGB8_9BURK</name>
<protein>
    <submittedName>
        <fullName evidence="6">Putative FAD-linked oxidoreductase</fullName>
        <ecNumber evidence="6">1.-.-.-</ecNumber>
    </submittedName>
</protein>
<dbReference type="InterPro" id="IPR016166">
    <property type="entry name" value="FAD-bd_PCMH"/>
</dbReference>
<dbReference type="Pfam" id="PF01565">
    <property type="entry name" value="FAD_binding_4"/>
    <property type="match status" value="1"/>
</dbReference>
<dbReference type="AlphaFoldDB" id="A0A433SGB8"/>
<sequence>MSSIAEKLTTLLGDDLVTPQADIPPHYRTDWSEIPGQQPAALVRPRSTADVQKTLQYCHQQRITVVPQGGRTGLAGSATVIRPDCIVLSMERMHHIEALDTQADTMLVQAGTTLEAVQQAAAAHGLLFGVDLGARGSCQIGGAVATNAGGNGVLQHGMMRDQVLGLEVVLADGTVLPMLRPMIKNNTGYDLKHFFIGSEGTLGVITRVLLRLFPAPQARLTALIALPDYAAALALLSQLKQHFPAGVAAFELMWQDFWHWSLAHQHLKPPFEKDHPFYALIDLSGNNTQSLQSGLEQLLASAFENGLIQDATIAQSQTQAQALWKIREATAEFFAGMHPPINFDVSVPITQIGAFADACTSALAARWPGHVTVRFGHVGDSNLHLSTDGAHIDGSDEEVEQLIYQTVADFGGSVSAEHGIGLHKKAYLGASRTEQELATMKLIKQALDPLHILNPGKIF</sequence>
<keyword evidence="4" id="KW-0274">FAD</keyword>
<dbReference type="GO" id="GO:0022904">
    <property type="term" value="P:respiratory electron transport chain"/>
    <property type="evidence" value="ECO:0007669"/>
    <property type="project" value="TreeGrafter"/>
</dbReference>
<dbReference type="InterPro" id="IPR036318">
    <property type="entry name" value="FAD-bd_PCMH-like_sf"/>
</dbReference>
<organism evidence="6 7">
    <name type="scientific">Saezia sanguinis</name>
    <dbReference type="NCBI Taxonomy" id="1965230"/>
    <lineage>
        <taxon>Bacteria</taxon>
        <taxon>Pseudomonadati</taxon>
        <taxon>Pseudomonadota</taxon>
        <taxon>Betaproteobacteria</taxon>
        <taxon>Burkholderiales</taxon>
        <taxon>Saeziaceae</taxon>
        <taxon>Saezia</taxon>
    </lineage>
</organism>
<dbReference type="Gene3D" id="3.30.465.10">
    <property type="match status" value="1"/>
</dbReference>
<feature type="domain" description="FAD-binding PCMH-type" evidence="5">
    <location>
        <begin position="35"/>
        <end position="215"/>
    </location>
</feature>
<comment type="similarity">
    <text evidence="2">Belongs to the FAD-binding oxidoreductase/transferase type 4 family.</text>
</comment>
<dbReference type="InterPro" id="IPR016164">
    <property type="entry name" value="FAD-linked_Oxase-like_C"/>
</dbReference>
<dbReference type="Gene3D" id="3.30.70.2190">
    <property type="match status" value="1"/>
</dbReference>
<dbReference type="InterPro" id="IPR016171">
    <property type="entry name" value="Vanillyl_alc_oxidase_C-sub2"/>
</dbReference>
<evidence type="ECO:0000313" key="6">
    <source>
        <dbReference type="EMBL" id="RUS67694.1"/>
    </source>
</evidence>
<dbReference type="EC" id="1.-.-.-" evidence="6"/>
<dbReference type="Pfam" id="PF02913">
    <property type="entry name" value="FAD-oxidase_C"/>
    <property type="match status" value="1"/>
</dbReference>
<evidence type="ECO:0000256" key="3">
    <source>
        <dbReference type="ARBA" id="ARBA00022630"/>
    </source>
</evidence>
<evidence type="ECO:0000259" key="5">
    <source>
        <dbReference type="PROSITE" id="PS51387"/>
    </source>
</evidence>
<dbReference type="GO" id="GO:0016491">
    <property type="term" value="F:oxidoreductase activity"/>
    <property type="evidence" value="ECO:0007669"/>
    <property type="project" value="UniProtKB-KW"/>
</dbReference>
<dbReference type="OrthoDB" id="8712194at2"/>
<evidence type="ECO:0000256" key="4">
    <source>
        <dbReference type="ARBA" id="ARBA00022827"/>
    </source>
</evidence>
<dbReference type="InterPro" id="IPR016169">
    <property type="entry name" value="FAD-bd_PCMH_sub2"/>
</dbReference>
<keyword evidence="6" id="KW-0560">Oxidoreductase</keyword>
<dbReference type="SUPFAM" id="SSF56176">
    <property type="entry name" value="FAD-binding/transporter-associated domain-like"/>
    <property type="match status" value="1"/>
</dbReference>
<comment type="caution">
    <text evidence="6">The sequence shown here is derived from an EMBL/GenBank/DDBJ whole genome shotgun (WGS) entry which is preliminary data.</text>
</comment>
<evidence type="ECO:0000256" key="1">
    <source>
        <dbReference type="ARBA" id="ARBA00001974"/>
    </source>
</evidence>
<evidence type="ECO:0000313" key="7">
    <source>
        <dbReference type="Proteomes" id="UP000286947"/>
    </source>
</evidence>
<dbReference type="SUPFAM" id="SSF55103">
    <property type="entry name" value="FAD-linked oxidases, C-terminal domain"/>
    <property type="match status" value="1"/>
</dbReference>
<keyword evidence="7" id="KW-1185">Reference proteome</keyword>
<dbReference type="InterPro" id="IPR004113">
    <property type="entry name" value="FAD-bd_oxidored_4_C"/>
</dbReference>
<dbReference type="GO" id="GO:0071949">
    <property type="term" value="F:FAD binding"/>
    <property type="evidence" value="ECO:0007669"/>
    <property type="project" value="InterPro"/>
</dbReference>
<dbReference type="PROSITE" id="PS51387">
    <property type="entry name" value="FAD_PCMH"/>
    <property type="match status" value="1"/>
</dbReference>
<dbReference type="FunFam" id="1.10.45.10:FF:000001">
    <property type="entry name" value="D-lactate dehydrogenase mitochondrial"/>
    <property type="match status" value="1"/>
</dbReference>
<accession>A0A433SGB8</accession>